<dbReference type="FunFam" id="3.40.50.300:FF:000011">
    <property type="entry name" value="Putative ABC transporter ATP-binding component"/>
    <property type="match status" value="1"/>
</dbReference>
<feature type="coiled-coil region" evidence="4">
    <location>
        <begin position="236"/>
        <end position="266"/>
    </location>
</feature>
<comment type="caution">
    <text evidence="7">The sequence shown here is derived from an EMBL/GenBank/DDBJ whole genome shotgun (WGS) entry which is preliminary data.</text>
</comment>
<feature type="compositionally biased region" description="Basic and acidic residues" evidence="5">
    <location>
        <begin position="93"/>
        <end position="102"/>
    </location>
</feature>
<dbReference type="EMBL" id="JABMIG020000073">
    <property type="protein sequence ID" value="KAL3795242.1"/>
    <property type="molecule type" value="Genomic_DNA"/>
</dbReference>
<dbReference type="InterPro" id="IPR003593">
    <property type="entry name" value="AAA+_ATPase"/>
</dbReference>
<name>A0ABD3Q5A4_9STRA</name>
<dbReference type="FunFam" id="3.40.50.300:FF:000104">
    <property type="entry name" value="ATP-binding cassette sub-family F member 3"/>
    <property type="match status" value="1"/>
</dbReference>
<keyword evidence="1" id="KW-0677">Repeat</keyword>
<reference evidence="7 8" key="1">
    <citation type="journal article" date="2020" name="G3 (Bethesda)">
        <title>Improved Reference Genome for Cyclotella cryptica CCMP332, a Model for Cell Wall Morphogenesis, Salinity Adaptation, and Lipid Production in Diatoms (Bacillariophyta).</title>
        <authorList>
            <person name="Roberts W.R."/>
            <person name="Downey K.M."/>
            <person name="Ruck E.C."/>
            <person name="Traller J.C."/>
            <person name="Alverson A.J."/>
        </authorList>
    </citation>
    <scope>NUCLEOTIDE SEQUENCE [LARGE SCALE GENOMIC DNA]</scope>
    <source>
        <strain evidence="7 8">CCMP332</strain>
    </source>
</reference>
<evidence type="ECO:0000259" key="6">
    <source>
        <dbReference type="PROSITE" id="PS50893"/>
    </source>
</evidence>
<feature type="domain" description="ABC transporter" evidence="6">
    <location>
        <begin position="159"/>
        <end position="408"/>
    </location>
</feature>
<dbReference type="Pfam" id="PF12848">
    <property type="entry name" value="ABC_tran_Xtn"/>
    <property type="match status" value="1"/>
</dbReference>
<dbReference type="CDD" id="cd03221">
    <property type="entry name" value="ABCF_EF-3"/>
    <property type="match status" value="2"/>
</dbReference>
<evidence type="ECO:0000256" key="3">
    <source>
        <dbReference type="ARBA" id="ARBA00022840"/>
    </source>
</evidence>
<dbReference type="AlphaFoldDB" id="A0ABD3Q5A4"/>
<feature type="domain" description="ABC transporter" evidence="6">
    <location>
        <begin position="481"/>
        <end position="697"/>
    </location>
</feature>
<dbReference type="PANTHER" id="PTHR19211:SF15">
    <property type="entry name" value="ATP-BINDING CASSETTE SUB-FAMILY F MEMBER 2"/>
    <property type="match status" value="1"/>
</dbReference>
<keyword evidence="3" id="KW-0067">ATP-binding</keyword>
<dbReference type="InterPro" id="IPR050611">
    <property type="entry name" value="ABCF"/>
</dbReference>
<dbReference type="InterPro" id="IPR027417">
    <property type="entry name" value="P-loop_NTPase"/>
</dbReference>
<evidence type="ECO:0000256" key="2">
    <source>
        <dbReference type="ARBA" id="ARBA00022741"/>
    </source>
</evidence>
<organism evidence="7 8">
    <name type="scientific">Cyclotella cryptica</name>
    <dbReference type="NCBI Taxonomy" id="29204"/>
    <lineage>
        <taxon>Eukaryota</taxon>
        <taxon>Sar</taxon>
        <taxon>Stramenopiles</taxon>
        <taxon>Ochrophyta</taxon>
        <taxon>Bacillariophyta</taxon>
        <taxon>Coscinodiscophyceae</taxon>
        <taxon>Thalassiosirophycidae</taxon>
        <taxon>Stephanodiscales</taxon>
        <taxon>Stephanodiscaceae</taxon>
        <taxon>Cyclotella</taxon>
    </lineage>
</organism>
<dbReference type="Gene3D" id="3.40.50.300">
    <property type="entry name" value="P-loop containing nucleotide triphosphate hydrolases"/>
    <property type="match status" value="2"/>
</dbReference>
<evidence type="ECO:0000256" key="1">
    <source>
        <dbReference type="ARBA" id="ARBA00022737"/>
    </source>
</evidence>
<dbReference type="PROSITE" id="PS00211">
    <property type="entry name" value="ABC_TRANSPORTER_1"/>
    <property type="match status" value="2"/>
</dbReference>
<dbReference type="InterPro" id="IPR017871">
    <property type="entry name" value="ABC_transporter-like_CS"/>
</dbReference>
<dbReference type="SMART" id="SM00382">
    <property type="entry name" value="AAA"/>
    <property type="match status" value="2"/>
</dbReference>
<evidence type="ECO:0000313" key="8">
    <source>
        <dbReference type="Proteomes" id="UP001516023"/>
    </source>
</evidence>
<keyword evidence="2" id="KW-0547">Nucleotide-binding</keyword>
<protein>
    <recommendedName>
        <fullName evidence="6">ABC transporter domain-containing protein</fullName>
    </recommendedName>
</protein>
<evidence type="ECO:0000313" key="7">
    <source>
        <dbReference type="EMBL" id="KAL3795242.1"/>
    </source>
</evidence>
<dbReference type="GO" id="GO:0005524">
    <property type="term" value="F:ATP binding"/>
    <property type="evidence" value="ECO:0007669"/>
    <property type="project" value="UniProtKB-KW"/>
</dbReference>
<dbReference type="Proteomes" id="UP001516023">
    <property type="component" value="Unassembled WGS sequence"/>
</dbReference>
<proteinExistence type="predicted"/>
<dbReference type="InterPro" id="IPR032781">
    <property type="entry name" value="ABC_tran_Xtn"/>
</dbReference>
<feature type="compositionally biased region" description="Basic residues" evidence="5">
    <location>
        <begin position="71"/>
        <end position="89"/>
    </location>
</feature>
<dbReference type="PROSITE" id="PS50893">
    <property type="entry name" value="ABC_TRANSPORTER_2"/>
    <property type="match status" value="2"/>
</dbReference>
<sequence length="703" mass="79209">MSAISIMSRAQAFNEKRRKAEEAAVERELDTGCESINFDGVFANDTKDAAMGKGEEELFEKKLSKEEKKALAKAKRDAKKKEKPAKKGSKSNLLEEEKKDDSCADDVAAETAKINLSSDIDPNSEEGKREAALEELSRQNIVVTYENRKGNLHANTRDINVGGVSVAFHGKLLIEETDVVINYGNRYGFIGPNGSGKSTIMKAIAARAIPIPSALDLYFLDSEYPARSDITALQAVMESNDEVAHLEQKAAQLNEAMAEADEDQQAEIQMNLEAIYDRLDQLDASTAEARATSILHGLGFTTTMMGMTTREFSGGWRMRVSLARALFLEPEFLLLDEPTNHLDMDAVLWLEDYLSSWNKILFFVCHSQDFMNSVCTHIVRLDMTYKKLRYYSGNYDMYVQTRRDQDMVQTRQYEAEQRDIAEIKDFIARFGHGTVKMVRQAQAREKLLQKKLEAGLTPLPEADPHWDWSFPDAGQLPVPVLAIENVSFNYPGGKELYSKVDFGVDLQTRVALVGPNGAGKTTLIKLMTGELQPTKGQIKKNMHLKISRFTQHFEEKLDLTMTPLEFFKQKVMPEEPIERIRPLLGRYGCTGDQQSQIMGQLSAGQKARIVFAIIAHEKPHLLLLDEPTNPLDMESIDALARCLNKFKGGVLMISHDMRLISQCAQEIYVCDHKKVTKYRGDIMDFKLHTKKENSKKLAQHMNG</sequence>
<keyword evidence="8" id="KW-1185">Reference proteome</keyword>
<evidence type="ECO:0000256" key="5">
    <source>
        <dbReference type="SAM" id="MobiDB-lite"/>
    </source>
</evidence>
<keyword evidence="4" id="KW-0175">Coiled coil</keyword>
<dbReference type="Pfam" id="PF00005">
    <property type="entry name" value="ABC_tran"/>
    <property type="match status" value="2"/>
</dbReference>
<gene>
    <name evidence="7" type="ORF">HJC23_008327</name>
</gene>
<accession>A0ABD3Q5A4</accession>
<dbReference type="SUPFAM" id="SSF52540">
    <property type="entry name" value="P-loop containing nucleoside triphosphate hydrolases"/>
    <property type="match status" value="2"/>
</dbReference>
<evidence type="ECO:0000256" key="4">
    <source>
        <dbReference type="SAM" id="Coils"/>
    </source>
</evidence>
<dbReference type="InterPro" id="IPR003439">
    <property type="entry name" value="ABC_transporter-like_ATP-bd"/>
</dbReference>
<dbReference type="PANTHER" id="PTHR19211">
    <property type="entry name" value="ATP-BINDING TRANSPORT PROTEIN-RELATED"/>
    <property type="match status" value="1"/>
</dbReference>
<feature type="region of interest" description="Disordered" evidence="5">
    <location>
        <begin position="70"/>
        <end position="104"/>
    </location>
</feature>